<evidence type="ECO:0000313" key="2">
    <source>
        <dbReference type="EMBL" id="QCO54436.1"/>
    </source>
</evidence>
<dbReference type="AlphaFoldDB" id="A0A4P8ECE0"/>
<feature type="transmembrane region" description="Helical" evidence="1">
    <location>
        <begin position="33"/>
        <end position="53"/>
    </location>
</feature>
<accession>A0A4P8ECE0</accession>
<keyword evidence="1" id="KW-1133">Transmembrane helix</keyword>
<dbReference type="KEGG" id="pseb:EOK75_00530"/>
<evidence type="ECO:0000256" key="1">
    <source>
        <dbReference type="SAM" id="Phobius"/>
    </source>
</evidence>
<keyword evidence="3" id="KW-1185">Reference proteome</keyword>
<sequence length="61" mass="6519">MASVYGVECLLGFAMVGAGYCFGAAIERAVVDGWGDFSIVLLLVFLGLGFLGWRRLSQTVD</sequence>
<dbReference type="RefSeq" id="WP_137192120.1">
    <property type="nucleotide sequence ID" value="NZ_CP039964.1"/>
</dbReference>
<gene>
    <name evidence="2" type="ORF">EOK75_00530</name>
</gene>
<keyword evidence="1" id="KW-0812">Transmembrane</keyword>
<proteinExistence type="predicted"/>
<dbReference type="EMBL" id="CP039964">
    <property type="protein sequence ID" value="QCO54436.1"/>
    <property type="molecule type" value="Genomic_DNA"/>
</dbReference>
<organism evidence="2 3">
    <name type="scientific">Pseudorhodobacter turbinis</name>
    <dbReference type="NCBI Taxonomy" id="2500533"/>
    <lineage>
        <taxon>Bacteria</taxon>
        <taxon>Pseudomonadati</taxon>
        <taxon>Pseudomonadota</taxon>
        <taxon>Alphaproteobacteria</taxon>
        <taxon>Rhodobacterales</taxon>
        <taxon>Paracoccaceae</taxon>
        <taxon>Pseudorhodobacter</taxon>
    </lineage>
</organism>
<keyword evidence="1" id="KW-0472">Membrane</keyword>
<evidence type="ECO:0000313" key="3">
    <source>
        <dbReference type="Proteomes" id="UP000298631"/>
    </source>
</evidence>
<name>A0A4P8ECE0_9RHOB</name>
<reference evidence="2 3" key="1">
    <citation type="submission" date="2019-05" db="EMBL/GenBank/DDBJ databases">
        <title>Pseudorhodobacter turbinis sp. nov., isolated from the gut of the Korean turban shell.</title>
        <authorList>
            <person name="Jeong Y.-S."/>
            <person name="Kang W.-R."/>
            <person name="Bae J.-W."/>
        </authorList>
    </citation>
    <scope>NUCLEOTIDE SEQUENCE [LARGE SCALE GENOMIC DNA]</scope>
    <source>
        <strain evidence="2 3">S12M18</strain>
    </source>
</reference>
<dbReference type="OrthoDB" id="948134at2"/>
<dbReference type="Proteomes" id="UP000298631">
    <property type="component" value="Chromosome"/>
</dbReference>
<protein>
    <submittedName>
        <fullName evidence="2">Uncharacterized protein</fullName>
    </submittedName>
</protein>